<feature type="region of interest" description="Disordered" evidence="1">
    <location>
        <begin position="97"/>
        <end position="195"/>
    </location>
</feature>
<proteinExistence type="predicted"/>
<organism evidence="2 3">
    <name type="scientific">Bambusicola thoracicus</name>
    <name type="common">Chinese bamboo-partridge</name>
    <name type="synonym">Perdix thoracica</name>
    <dbReference type="NCBI Taxonomy" id="9083"/>
    <lineage>
        <taxon>Eukaryota</taxon>
        <taxon>Metazoa</taxon>
        <taxon>Chordata</taxon>
        <taxon>Craniata</taxon>
        <taxon>Vertebrata</taxon>
        <taxon>Euteleostomi</taxon>
        <taxon>Archelosauria</taxon>
        <taxon>Archosauria</taxon>
        <taxon>Dinosauria</taxon>
        <taxon>Saurischia</taxon>
        <taxon>Theropoda</taxon>
        <taxon>Coelurosauria</taxon>
        <taxon>Aves</taxon>
        <taxon>Neognathae</taxon>
        <taxon>Galloanserae</taxon>
        <taxon>Galliformes</taxon>
        <taxon>Phasianidae</taxon>
        <taxon>Perdicinae</taxon>
        <taxon>Bambusicola</taxon>
    </lineage>
</organism>
<reference evidence="2 3" key="1">
    <citation type="submission" date="2018-01" db="EMBL/GenBank/DDBJ databases">
        <title>Comparison of the Chinese Bamboo Partridge and Red Junglefowl genome sequences highlights the importance of demography in genome evolution.</title>
        <authorList>
            <person name="Tiley G.P."/>
            <person name="Kimball R.T."/>
            <person name="Braun E.L."/>
            <person name="Burleigh J.G."/>
        </authorList>
    </citation>
    <scope>NUCLEOTIDE SEQUENCE [LARGE SCALE GENOMIC DNA]</scope>
    <source>
        <strain evidence="2">RTK389</strain>
        <tissue evidence="2">Blood</tissue>
    </source>
</reference>
<evidence type="ECO:0000313" key="3">
    <source>
        <dbReference type="Proteomes" id="UP000237246"/>
    </source>
</evidence>
<feature type="compositionally biased region" description="Low complexity" evidence="1">
    <location>
        <begin position="1"/>
        <end position="16"/>
    </location>
</feature>
<feature type="region of interest" description="Disordered" evidence="1">
    <location>
        <begin position="453"/>
        <end position="502"/>
    </location>
</feature>
<feature type="region of interest" description="Disordered" evidence="1">
    <location>
        <begin position="1"/>
        <end position="42"/>
    </location>
</feature>
<dbReference type="OrthoDB" id="9122542at2759"/>
<feature type="region of interest" description="Disordered" evidence="1">
    <location>
        <begin position="237"/>
        <end position="271"/>
    </location>
</feature>
<evidence type="ECO:0000313" key="2">
    <source>
        <dbReference type="EMBL" id="POI33428.1"/>
    </source>
</evidence>
<feature type="compositionally biased region" description="Low complexity" evidence="1">
    <location>
        <begin position="397"/>
        <end position="414"/>
    </location>
</feature>
<name>A0A2P4TAR1_BAMTH</name>
<gene>
    <name evidence="2" type="ORF">CIB84_002820</name>
</gene>
<comment type="caution">
    <text evidence="2">The sequence shown here is derived from an EMBL/GenBank/DDBJ whole genome shotgun (WGS) entry which is preliminary data.</text>
</comment>
<feature type="compositionally biased region" description="Polar residues" evidence="1">
    <location>
        <begin position="473"/>
        <end position="482"/>
    </location>
</feature>
<feature type="compositionally biased region" description="Low complexity" evidence="1">
    <location>
        <begin position="164"/>
        <end position="181"/>
    </location>
</feature>
<feature type="compositionally biased region" description="Low complexity" evidence="1">
    <location>
        <begin position="24"/>
        <end position="42"/>
    </location>
</feature>
<accession>A0A2P4TAR1</accession>
<dbReference type="Proteomes" id="UP000237246">
    <property type="component" value="Unassembled WGS sequence"/>
</dbReference>
<dbReference type="EMBL" id="PPHD01003591">
    <property type="protein sequence ID" value="POI33428.1"/>
    <property type="molecule type" value="Genomic_DNA"/>
</dbReference>
<feature type="region of interest" description="Disordered" evidence="1">
    <location>
        <begin position="333"/>
        <end position="427"/>
    </location>
</feature>
<dbReference type="AlphaFoldDB" id="A0A2P4TAR1"/>
<feature type="compositionally biased region" description="Low complexity" evidence="1">
    <location>
        <begin position="348"/>
        <end position="359"/>
    </location>
</feature>
<sequence>MPLAAAPQNAAPAQAQVPTLPMLPAAASRSSPRGRAAAVGATASGLAVPRLQGNRQHQDTAERADGWQADLQVPGPPLKPAMQTPKSLRLAYRTRPLATRPGPCQKPARPEQRAPTRTATTPARATQVLAPKAGYVPRDQTRPAPSAQEGTRDAVKASASHSLAAEQAADDGATTAGTPQARLGAKNTEGRARSGRRGGIFLPFWLCTSTCSGAWMDKQEEGGDAAERDAVAVAAKDPVSTSFSEAEARPPSSPVPGNLEHEVSKTQVVGSKHRVDRLELRNTLTHSSVPGEGRQPLPTRGPSLHVPAPPLKPAHATHKFFNLAYQRRLVATRPGPCQKPARPEQRAPTRTATIPARATQVLAPKAGYGPKDQTRPAPSAQEGTRDAVKASASHSLAAEQAADDGATAAGTPQARLGAKNTEGRARSGRRGGIFLPCWLCTSTCNGLLMDEQEEGKDSPAAEAAKGPVGTPSGEAQSWSPASAVSAGPRREGHFAPTPALLPKDVLSWDTDSFFLRDHWKDPPEQRNTQE</sequence>
<evidence type="ECO:0000256" key="1">
    <source>
        <dbReference type="SAM" id="MobiDB-lite"/>
    </source>
</evidence>
<keyword evidence="3" id="KW-1185">Reference proteome</keyword>
<protein>
    <submittedName>
        <fullName evidence="2">Uncharacterized protein</fullName>
    </submittedName>
</protein>
<feature type="compositionally biased region" description="Low complexity" evidence="1">
    <location>
        <begin position="115"/>
        <end position="126"/>
    </location>
</feature>